<dbReference type="AlphaFoldDB" id="A0A2P2QKZ4"/>
<dbReference type="EMBL" id="GGEC01087164">
    <property type="protein sequence ID" value="MBX67648.1"/>
    <property type="molecule type" value="Transcribed_RNA"/>
</dbReference>
<protein>
    <submittedName>
        <fullName evidence="1">Uncharacterized protein</fullName>
    </submittedName>
</protein>
<sequence length="70" mass="8027">MVFLSFLKPVHFQDSNTLSTNVTSAVGINKRQKIKKKKGKYITQDQVSILGLYLYGFEIIHIIIQSKTQK</sequence>
<evidence type="ECO:0000313" key="1">
    <source>
        <dbReference type="EMBL" id="MBX67648.1"/>
    </source>
</evidence>
<reference evidence="1" key="1">
    <citation type="submission" date="2018-02" db="EMBL/GenBank/DDBJ databases">
        <title>Rhizophora mucronata_Transcriptome.</title>
        <authorList>
            <person name="Meera S.P."/>
            <person name="Sreeshan A."/>
            <person name="Augustine A."/>
        </authorList>
    </citation>
    <scope>NUCLEOTIDE SEQUENCE</scope>
    <source>
        <tissue evidence="1">Leaf</tissue>
    </source>
</reference>
<organism evidence="1">
    <name type="scientific">Rhizophora mucronata</name>
    <name type="common">Asiatic mangrove</name>
    <dbReference type="NCBI Taxonomy" id="61149"/>
    <lineage>
        <taxon>Eukaryota</taxon>
        <taxon>Viridiplantae</taxon>
        <taxon>Streptophyta</taxon>
        <taxon>Embryophyta</taxon>
        <taxon>Tracheophyta</taxon>
        <taxon>Spermatophyta</taxon>
        <taxon>Magnoliopsida</taxon>
        <taxon>eudicotyledons</taxon>
        <taxon>Gunneridae</taxon>
        <taxon>Pentapetalae</taxon>
        <taxon>rosids</taxon>
        <taxon>fabids</taxon>
        <taxon>Malpighiales</taxon>
        <taxon>Rhizophoraceae</taxon>
        <taxon>Rhizophora</taxon>
    </lineage>
</organism>
<proteinExistence type="predicted"/>
<name>A0A2P2QKZ4_RHIMU</name>
<accession>A0A2P2QKZ4</accession>